<reference evidence="6 7" key="1">
    <citation type="submission" date="2020-04" db="EMBL/GenBank/DDBJ databases">
        <authorList>
            <person name="Alioto T."/>
            <person name="Alioto T."/>
            <person name="Gomez Garrido J."/>
        </authorList>
    </citation>
    <scope>NUCLEOTIDE SEQUENCE [LARGE SCALE GENOMIC DNA]</scope>
</reference>
<dbReference type="SUPFAM" id="SSF48452">
    <property type="entry name" value="TPR-like"/>
    <property type="match status" value="1"/>
</dbReference>
<evidence type="ECO:0000313" key="6">
    <source>
        <dbReference type="EMBL" id="CAB3374998.1"/>
    </source>
</evidence>
<proteinExistence type="inferred from homology"/>
<dbReference type="InterPro" id="IPR019734">
    <property type="entry name" value="TPR_rpt"/>
</dbReference>
<dbReference type="PROSITE" id="PS50005">
    <property type="entry name" value="TPR"/>
    <property type="match status" value="1"/>
</dbReference>
<feature type="domain" description="Tetratricopeptide repeat protein 5 OB fold" evidence="5">
    <location>
        <begin position="317"/>
        <end position="428"/>
    </location>
</feature>
<dbReference type="InterPro" id="IPR032076">
    <property type="entry name" value="TTC5_OB"/>
</dbReference>
<dbReference type="OrthoDB" id="423589at2759"/>
<dbReference type="PANTHER" id="PTHR12558:SF13">
    <property type="entry name" value="CELL DIVISION CYCLE PROTEIN 27 HOMOLOG"/>
    <property type="match status" value="1"/>
</dbReference>
<dbReference type="PANTHER" id="PTHR12558">
    <property type="entry name" value="CELL DIVISION CYCLE 16,23,27"/>
    <property type="match status" value="1"/>
</dbReference>
<evidence type="ECO:0000256" key="4">
    <source>
        <dbReference type="PROSITE-ProRule" id="PRU00339"/>
    </source>
</evidence>
<dbReference type="EMBL" id="CADEPI010000106">
    <property type="protein sequence ID" value="CAB3374998.1"/>
    <property type="molecule type" value="Genomic_DNA"/>
</dbReference>
<evidence type="ECO:0000259" key="5">
    <source>
        <dbReference type="Pfam" id="PF16669"/>
    </source>
</evidence>
<comment type="caution">
    <text evidence="6">The sequence shown here is derived from an EMBL/GenBank/DDBJ whole genome shotgun (WGS) entry which is preliminary data.</text>
</comment>
<name>A0A8S1D552_9INSE</name>
<keyword evidence="1 4" id="KW-0802">TPR repeat</keyword>
<feature type="repeat" description="TPR" evidence="4">
    <location>
        <begin position="223"/>
        <end position="256"/>
    </location>
</feature>
<evidence type="ECO:0000256" key="3">
    <source>
        <dbReference type="ARBA" id="ARBA00039307"/>
    </source>
</evidence>
<dbReference type="Proteomes" id="UP000494165">
    <property type="component" value="Unassembled WGS sequence"/>
</dbReference>
<dbReference type="SMART" id="SM00028">
    <property type="entry name" value="TPR"/>
    <property type="match status" value="2"/>
</dbReference>
<evidence type="ECO:0000313" key="7">
    <source>
        <dbReference type="Proteomes" id="UP000494165"/>
    </source>
</evidence>
<evidence type="ECO:0000256" key="2">
    <source>
        <dbReference type="ARBA" id="ARBA00038210"/>
    </source>
</evidence>
<dbReference type="Gene3D" id="2.40.50.550">
    <property type="match status" value="1"/>
</dbReference>
<evidence type="ECO:0000256" key="1">
    <source>
        <dbReference type="ARBA" id="ARBA00022803"/>
    </source>
</evidence>
<gene>
    <name evidence="6" type="ORF">CLODIP_2_CD02886</name>
</gene>
<dbReference type="Pfam" id="PF16669">
    <property type="entry name" value="TTC5_OB"/>
    <property type="match status" value="1"/>
</dbReference>
<protein>
    <recommendedName>
        <fullName evidence="3">Cell division cycle protein 27 homolog</fullName>
    </recommendedName>
</protein>
<organism evidence="6 7">
    <name type="scientific">Cloeon dipterum</name>
    <dbReference type="NCBI Taxonomy" id="197152"/>
    <lineage>
        <taxon>Eukaryota</taxon>
        <taxon>Metazoa</taxon>
        <taxon>Ecdysozoa</taxon>
        <taxon>Arthropoda</taxon>
        <taxon>Hexapoda</taxon>
        <taxon>Insecta</taxon>
        <taxon>Pterygota</taxon>
        <taxon>Palaeoptera</taxon>
        <taxon>Ephemeroptera</taxon>
        <taxon>Pisciforma</taxon>
        <taxon>Baetidae</taxon>
        <taxon>Cloeon</taxon>
    </lineage>
</organism>
<dbReference type="InterPro" id="IPR038645">
    <property type="entry name" value="TTC5_OB_sf"/>
</dbReference>
<accession>A0A8S1D552</accession>
<dbReference type="GO" id="GO:0051301">
    <property type="term" value="P:cell division"/>
    <property type="evidence" value="ECO:0007669"/>
    <property type="project" value="TreeGrafter"/>
</dbReference>
<dbReference type="Gene3D" id="1.25.40.10">
    <property type="entry name" value="Tetratricopeptide repeat domain"/>
    <property type="match status" value="1"/>
</dbReference>
<sequence>MSSDQDKSETEKAIDVLQRKVKKLYEYRDFYLLKRPLEDALKKDDDVKKELLDTLKSFDELEGKAQAEDKSKFFYLKGRALNVTQDHDPEAEKLLSKAIKLNSNLLEAWNELGFCMWKRGDSLGAKKCFLKNPKDKVALRSLAIVLRQQPSANQEERVKIIEESLVKATESVELDPSDGLSWVVLGNSYLVSFFSILQSPKKMKQALAAYLQAEKDVIAQVDPDLYYNKGIALQYQEEYLPALEAFSKAAALDPTWNLPKEKERKLIMYLETAQQLVTTQGKQRPKKLHSMLKGLSLKHLGPYEESAEKGGEAKVTMTNVALKDLEQGLNKDKVVLGKVVSGLHSEDSVAFSFCITDKNETCVVVTVYNLAEGRGFIIGDSIAIPEPYLCKVAFTHKDKSFNFNSIRVPTPLVLVVNGRRLSREHHACTLVTTKVASTTQSDYTS</sequence>
<keyword evidence="7" id="KW-1185">Reference proteome</keyword>
<comment type="similarity">
    <text evidence="2">Belongs to the APC3/CDC27 family.</text>
</comment>
<dbReference type="AlphaFoldDB" id="A0A8S1D552"/>
<dbReference type="InterPro" id="IPR011990">
    <property type="entry name" value="TPR-like_helical_dom_sf"/>
</dbReference>